<evidence type="ECO:0000256" key="5">
    <source>
        <dbReference type="ARBA" id="ARBA00022617"/>
    </source>
</evidence>
<evidence type="ECO:0000256" key="7">
    <source>
        <dbReference type="ARBA" id="ARBA00022723"/>
    </source>
</evidence>
<dbReference type="GO" id="GO:0020037">
    <property type="term" value="F:heme binding"/>
    <property type="evidence" value="ECO:0007669"/>
    <property type="project" value="TreeGrafter"/>
</dbReference>
<evidence type="ECO:0000256" key="4">
    <source>
        <dbReference type="ARBA" id="ARBA00022475"/>
    </source>
</evidence>
<keyword evidence="3" id="KW-0813">Transport</keyword>
<sequence length="188" mass="20274">MATTQTGPQSYDVPQKAFHWLTAALTAAQFVIAWTMTDPPEGSPPIGLMNLHLSVGSTILMLTIMRLLWRLTHAVPAPPRDIPRWQQAASRATHLSFYVILIAMPIAGWTWASAKGWPVTLFGIVRLPALTTPGNGLGEIAGEIHELLGIALLALLALHVAAALRHHFLKDGILARMLPGSSTRTNAA</sequence>
<evidence type="ECO:0000256" key="1">
    <source>
        <dbReference type="ARBA" id="ARBA00001970"/>
    </source>
</evidence>
<evidence type="ECO:0000256" key="6">
    <source>
        <dbReference type="ARBA" id="ARBA00022692"/>
    </source>
</evidence>
<dbReference type="GO" id="GO:0022904">
    <property type="term" value="P:respiratory electron transport chain"/>
    <property type="evidence" value="ECO:0007669"/>
    <property type="project" value="InterPro"/>
</dbReference>
<keyword evidence="6 13" id="KW-0812">Transmembrane</keyword>
<feature type="transmembrane region" description="Helical" evidence="13">
    <location>
        <begin position="92"/>
        <end position="112"/>
    </location>
</feature>
<evidence type="ECO:0000256" key="3">
    <source>
        <dbReference type="ARBA" id="ARBA00022448"/>
    </source>
</evidence>
<feature type="transmembrane region" description="Helical" evidence="13">
    <location>
        <begin position="49"/>
        <end position="71"/>
    </location>
</feature>
<dbReference type="EMBL" id="JABYQV010000019">
    <property type="protein sequence ID" value="NVP32831.1"/>
    <property type="molecule type" value="Genomic_DNA"/>
</dbReference>
<keyword evidence="8" id="KW-0249">Electron transport</keyword>
<keyword evidence="4" id="KW-1003">Cell membrane</keyword>
<feature type="transmembrane region" description="Helical" evidence="13">
    <location>
        <begin position="17"/>
        <end position="37"/>
    </location>
</feature>
<evidence type="ECO:0000259" key="14">
    <source>
        <dbReference type="Pfam" id="PF01292"/>
    </source>
</evidence>
<dbReference type="GO" id="GO:0005886">
    <property type="term" value="C:plasma membrane"/>
    <property type="evidence" value="ECO:0007669"/>
    <property type="project" value="UniProtKB-SubCell"/>
</dbReference>
<reference evidence="17 18" key="1">
    <citation type="submission" date="2020-05" db="EMBL/GenBank/DDBJ databases">
        <title>Draft Genome Sequences of Sphingomonas sp. Isolated from the International Space Station.</title>
        <authorList>
            <person name="Bijlani S."/>
            <person name="Singh N.K."/>
            <person name="Mason C.E."/>
            <person name="Wang C.C."/>
            <person name="Venkateswaran K."/>
        </authorList>
    </citation>
    <scope>NUCLEOTIDE SEQUENCE [LARGE SCALE GENOMIC DNA]</scope>
    <source>
        <strain evidence="15 18">IIF7SW-B5</strain>
        <strain evidence="16">ISS-IIF7SWP</strain>
    </source>
</reference>
<evidence type="ECO:0000313" key="17">
    <source>
        <dbReference type="Proteomes" id="UP000531581"/>
    </source>
</evidence>
<dbReference type="EMBL" id="JABEOV010000004">
    <property type="protein sequence ID" value="NNG51918.1"/>
    <property type="molecule type" value="Genomic_DNA"/>
</dbReference>
<name>A0A7Y7QY75_9SPHN</name>
<dbReference type="RefSeq" id="WP_064311296.1">
    <property type="nucleotide sequence ID" value="NZ_JABEOV010000004.1"/>
</dbReference>
<proteinExistence type="inferred from homology"/>
<dbReference type="Proteomes" id="UP000531581">
    <property type="component" value="Unassembled WGS sequence"/>
</dbReference>
<evidence type="ECO:0000256" key="2">
    <source>
        <dbReference type="ARBA" id="ARBA00004651"/>
    </source>
</evidence>
<dbReference type="AlphaFoldDB" id="A0A7Y7QY75"/>
<gene>
    <name evidence="15" type="ORF">HKX05_00940</name>
    <name evidence="16" type="ORF">HLV41_17480</name>
</gene>
<accession>A0A7Y7QY75</accession>
<comment type="caution">
    <text evidence="16">The sequence shown here is derived from an EMBL/GenBank/DDBJ whole genome shotgun (WGS) entry which is preliminary data.</text>
</comment>
<organism evidence="16 17">
    <name type="scientific">Sphingomonas sanguinis</name>
    <dbReference type="NCBI Taxonomy" id="33051"/>
    <lineage>
        <taxon>Bacteria</taxon>
        <taxon>Pseudomonadati</taxon>
        <taxon>Pseudomonadota</taxon>
        <taxon>Alphaproteobacteria</taxon>
        <taxon>Sphingomonadales</taxon>
        <taxon>Sphingomonadaceae</taxon>
        <taxon>Sphingomonas</taxon>
    </lineage>
</organism>
<keyword evidence="7" id="KW-0479">Metal-binding</keyword>
<keyword evidence="18" id="KW-1185">Reference proteome</keyword>
<dbReference type="Proteomes" id="UP000557656">
    <property type="component" value="Unassembled WGS sequence"/>
</dbReference>
<evidence type="ECO:0000313" key="15">
    <source>
        <dbReference type="EMBL" id="NNG51918.1"/>
    </source>
</evidence>
<dbReference type="InterPro" id="IPR052168">
    <property type="entry name" value="Cytochrome_b561_oxidase"/>
</dbReference>
<keyword evidence="5" id="KW-0349">Heme</keyword>
<comment type="cofactor">
    <cofactor evidence="1">
        <name>heme b</name>
        <dbReference type="ChEBI" id="CHEBI:60344"/>
    </cofactor>
</comment>
<dbReference type="SUPFAM" id="SSF81342">
    <property type="entry name" value="Transmembrane di-heme cytochromes"/>
    <property type="match status" value="1"/>
</dbReference>
<dbReference type="InterPro" id="IPR016174">
    <property type="entry name" value="Di-haem_cyt_TM"/>
</dbReference>
<comment type="similarity">
    <text evidence="12">Belongs to the cytochrome b561 family.</text>
</comment>
<evidence type="ECO:0000256" key="12">
    <source>
        <dbReference type="ARBA" id="ARBA00037975"/>
    </source>
</evidence>
<evidence type="ECO:0000256" key="10">
    <source>
        <dbReference type="ARBA" id="ARBA00023004"/>
    </source>
</evidence>
<evidence type="ECO:0000313" key="16">
    <source>
        <dbReference type="EMBL" id="NVP32831.1"/>
    </source>
</evidence>
<keyword evidence="9 13" id="KW-1133">Transmembrane helix</keyword>
<dbReference type="InterPro" id="IPR011577">
    <property type="entry name" value="Cyt_b561_bac/Ni-Hgenase"/>
</dbReference>
<dbReference type="PANTHER" id="PTHR30529">
    <property type="entry name" value="CYTOCHROME B561"/>
    <property type="match status" value="1"/>
</dbReference>
<dbReference type="PANTHER" id="PTHR30529:SF1">
    <property type="entry name" value="CYTOCHROME B561 HOMOLOG 2"/>
    <property type="match status" value="1"/>
</dbReference>
<evidence type="ECO:0000256" key="9">
    <source>
        <dbReference type="ARBA" id="ARBA00022989"/>
    </source>
</evidence>
<evidence type="ECO:0000313" key="18">
    <source>
        <dbReference type="Proteomes" id="UP000557656"/>
    </source>
</evidence>
<keyword evidence="11 13" id="KW-0472">Membrane</keyword>
<feature type="domain" description="Cytochrome b561 bacterial/Ni-hydrogenase" evidence="14">
    <location>
        <begin position="11"/>
        <end position="180"/>
    </location>
</feature>
<evidence type="ECO:0000256" key="13">
    <source>
        <dbReference type="SAM" id="Phobius"/>
    </source>
</evidence>
<evidence type="ECO:0000256" key="8">
    <source>
        <dbReference type="ARBA" id="ARBA00022982"/>
    </source>
</evidence>
<dbReference type="Gene3D" id="1.20.950.20">
    <property type="entry name" value="Transmembrane di-heme cytochromes, Chain C"/>
    <property type="match status" value="1"/>
</dbReference>
<evidence type="ECO:0000256" key="11">
    <source>
        <dbReference type="ARBA" id="ARBA00023136"/>
    </source>
</evidence>
<protein>
    <submittedName>
        <fullName evidence="16">Cytochrome b</fullName>
    </submittedName>
</protein>
<dbReference type="GO" id="GO:0046872">
    <property type="term" value="F:metal ion binding"/>
    <property type="evidence" value="ECO:0007669"/>
    <property type="project" value="UniProtKB-KW"/>
</dbReference>
<keyword evidence="10" id="KW-0408">Iron</keyword>
<dbReference type="GO" id="GO:0009055">
    <property type="term" value="F:electron transfer activity"/>
    <property type="evidence" value="ECO:0007669"/>
    <property type="project" value="InterPro"/>
</dbReference>
<dbReference type="Pfam" id="PF01292">
    <property type="entry name" value="Ni_hydr_CYTB"/>
    <property type="match status" value="1"/>
</dbReference>
<feature type="transmembrane region" description="Helical" evidence="13">
    <location>
        <begin position="147"/>
        <end position="168"/>
    </location>
</feature>
<comment type="subcellular location">
    <subcellularLocation>
        <location evidence="2">Cell membrane</location>
        <topology evidence="2">Multi-pass membrane protein</topology>
    </subcellularLocation>
</comment>